<dbReference type="AlphaFoldDB" id="A0A1V3IGS0"/>
<dbReference type="RefSeq" id="WP_077417838.1">
    <property type="nucleotide sequence ID" value="NZ_MLHI01000071.1"/>
</dbReference>
<organism evidence="4 5">
    <name type="scientific">Rodentibacter rarus</name>
    <dbReference type="NCBI Taxonomy" id="1908260"/>
    <lineage>
        <taxon>Bacteria</taxon>
        <taxon>Pseudomonadati</taxon>
        <taxon>Pseudomonadota</taxon>
        <taxon>Gammaproteobacteria</taxon>
        <taxon>Pasteurellales</taxon>
        <taxon>Pasteurellaceae</taxon>
        <taxon>Rodentibacter</taxon>
    </lineage>
</organism>
<dbReference type="Proteomes" id="UP000189433">
    <property type="component" value="Unassembled WGS sequence"/>
</dbReference>
<dbReference type="EMBL" id="MLHJ01000118">
    <property type="protein sequence ID" value="OOF39722.1"/>
    <property type="molecule type" value="Genomic_DNA"/>
</dbReference>
<feature type="region of interest" description="Disordered" evidence="2">
    <location>
        <begin position="520"/>
        <end position="540"/>
    </location>
</feature>
<dbReference type="OrthoDB" id="79849at2"/>
<evidence type="ECO:0000256" key="1">
    <source>
        <dbReference type="SAM" id="Coils"/>
    </source>
</evidence>
<keyword evidence="5" id="KW-1185">Reference proteome</keyword>
<feature type="coiled-coil region" evidence="1">
    <location>
        <begin position="631"/>
        <end position="706"/>
    </location>
</feature>
<accession>A0A1V3IGS0</accession>
<evidence type="ECO:0000256" key="2">
    <source>
        <dbReference type="SAM" id="MobiDB-lite"/>
    </source>
</evidence>
<comment type="caution">
    <text evidence="4">The sequence shown here is derived from an EMBL/GenBank/DDBJ whole genome shotgun (WGS) entry which is preliminary data.</text>
</comment>
<dbReference type="Gene3D" id="1.10.287.1490">
    <property type="match status" value="1"/>
</dbReference>
<evidence type="ECO:0000259" key="3">
    <source>
        <dbReference type="Pfam" id="PF06791"/>
    </source>
</evidence>
<sequence length="947" mass="101243">MSNNIGEISYTVSLELEQLLIGSKKVSSAMDDLGKAGDKGAKSIDNLDKLLVESRKRFEELEKNSGIASDRLKELSISSETTKNKLKDLLLELADTREEFYQLATTSGASSEKIKELALKFNQTSAAIKTAQNDLATMNTRMSQAAGAVKQASGAMGNMRGVAGQLGYQIQDIAVQLQMGQNAFMVFAQQGSQMLSILGPMGAVAGAAVAIGGAIAGALLPNLFDSTDASKALTQAQKELGEVITKTDDNILVLSEKIAKLAKENEGIARSKIAVAMIDAKNALKAAGDASSEALNKLTPFFNAIDSDSVINAVKNIRKFSREGESLSSTLQRVNNSIYGSNSAINDFTNTARTFSASLSISQTEAQELLGLWAEMEKTKSPESIQNLATYLNVLSERYGNTNETLTKLTREINENSGAAFDAEKAIEMLKAALDDLAGAAKASESGLAGNIAKMDQIAEAAKRSADTIAMTERQKAKYLATALAVTDADKEHLEKVVIPSIDASFDKIEAYKKEQEALKEREQADKKAKNAAEAAAKKEANEKARVVEQLAQLAQRYEIATLRQKGFTLEAAKMETVMQLGAAATEEQKKQAEQLAEKIYNVTTAMSNFDSVMSKAKPTYQLDIDFAKDTQSLDEGIAAYKAKIAEAEQEIAAIRAASGVNPLSVNSEQQIAELTAAKETYLASIMEAEEARKILEDEYREKRIAAEWEAWKRSSEGAAILGNALDAMAGSGSGAIAGLLSGTMSLKDAFRSVANTVFNSVISSIVEMGMAQVRQMMIGQAMAKATTAAQTAQAAALSAAFATPAALVSLATQGANAIPAKAGIATTIASTKALAITGRKNGGVMSANQMYRVGENNQPEIYQAKNGMQYMIPGNSGRMFSNKEVSKRNGGGSSSQTITINMTNHFESKDQSNDHSEWTSELVDKIRGMIQYELREARRDGNAGAF</sequence>
<protein>
    <recommendedName>
        <fullName evidence="3">Bacteriophage tail tape measure N-terminal domain-containing protein</fullName>
    </recommendedName>
</protein>
<name>A0A1V3IGS0_9PAST</name>
<feature type="coiled-coil region" evidence="1">
    <location>
        <begin position="44"/>
        <end position="99"/>
    </location>
</feature>
<proteinExistence type="predicted"/>
<dbReference type="STRING" id="1908260.BKK50_10345"/>
<reference evidence="4 5" key="1">
    <citation type="submission" date="2016-10" db="EMBL/GenBank/DDBJ databases">
        <title>Rodentibacter gen. nov. and new species.</title>
        <authorList>
            <person name="Christensen H."/>
        </authorList>
    </citation>
    <scope>NUCLEOTIDE SEQUENCE [LARGE SCALE GENOMIC DNA]</scope>
    <source>
        <strain evidence="4 5">CCUG17206</strain>
    </source>
</reference>
<dbReference type="InterPro" id="IPR009628">
    <property type="entry name" value="Phage_tape_measure_N"/>
</dbReference>
<feature type="domain" description="Bacteriophage tail tape measure N-terminal" evidence="3">
    <location>
        <begin position="150"/>
        <end position="276"/>
    </location>
</feature>
<keyword evidence="1" id="KW-0175">Coiled coil</keyword>
<gene>
    <name evidence="4" type="ORF">BKK50_10345</name>
</gene>
<evidence type="ECO:0000313" key="4">
    <source>
        <dbReference type="EMBL" id="OOF39722.1"/>
    </source>
</evidence>
<dbReference type="Pfam" id="PF06791">
    <property type="entry name" value="TMP_2"/>
    <property type="match status" value="1"/>
</dbReference>
<evidence type="ECO:0000313" key="5">
    <source>
        <dbReference type="Proteomes" id="UP000189433"/>
    </source>
</evidence>